<feature type="compositionally biased region" description="Low complexity" evidence="1">
    <location>
        <begin position="28"/>
        <end position="40"/>
    </location>
</feature>
<dbReference type="InParanoid" id="A0A1X7TB39"/>
<accession>A0A1X7TB39</accession>
<evidence type="ECO:0000313" key="2">
    <source>
        <dbReference type="EnsemblMetazoa" id="Aqu2.1.11771_001"/>
    </source>
</evidence>
<organism evidence="2">
    <name type="scientific">Amphimedon queenslandica</name>
    <name type="common">Sponge</name>
    <dbReference type="NCBI Taxonomy" id="400682"/>
    <lineage>
        <taxon>Eukaryota</taxon>
        <taxon>Metazoa</taxon>
        <taxon>Porifera</taxon>
        <taxon>Demospongiae</taxon>
        <taxon>Heteroscleromorpha</taxon>
        <taxon>Haplosclerida</taxon>
        <taxon>Niphatidae</taxon>
        <taxon>Amphimedon</taxon>
    </lineage>
</organism>
<evidence type="ECO:0000256" key="1">
    <source>
        <dbReference type="SAM" id="MobiDB-lite"/>
    </source>
</evidence>
<proteinExistence type="predicted"/>
<feature type="region of interest" description="Disordered" evidence="1">
    <location>
        <begin position="1"/>
        <end position="40"/>
    </location>
</feature>
<name>A0A1X7TB39_AMPQE</name>
<dbReference type="EnsemblMetazoa" id="Aqu2.1.11771_001">
    <property type="protein sequence ID" value="Aqu2.1.11771_001"/>
    <property type="gene ID" value="Aqu2.1.11771"/>
</dbReference>
<reference evidence="2" key="1">
    <citation type="submission" date="2017-05" db="UniProtKB">
        <authorList>
            <consortium name="EnsemblMetazoa"/>
        </authorList>
    </citation>
    <scope>IDENTIFICATION</scope>
</reference>
<dbReference type="AlphaFoldDB" id="A0A1X7TB39"/>
<sequence length="51" mass="5361">LVKMDAASSKPMQKSIGLAEGPKTPEVTQSTKSSSSSWTQSLISAVVKCCF</sequence>
<protein>
    <submittedName>
        <fullName evidence="2">Uncharacterized protein</fullName>
    </submittedName>
</protein>